<dbReference type="AlphaFoldDB" id="A0A9N8HJE6"/>
<evidence type="ECO:0000256" key="2">
    <source>
        <dbReference type="ARBA" id="ARBA00022723"/>
    </source>
</evidence>
<dbReference type="InterPro" id="IPR039058">
    <property type="entry name" value="Yippee_fam"/>
</dbReference>
<feature type="region of interest" description="Disordered" evidence="4">
    <location>
        <begin position="1"/>
        <end position="48"/>
    </location>
</feature>
<evidence type="ECO:0000256" key="1">
    <source>
        <dbReference type="ARBA" id="ARBA00005613"/>
    </source>
</evidence>
<gene>
    <name evidence="6" type="ORF">SEMRO_548_G164330.1</name>
</gene>
<evidence type="ECO:0000259" key="5">
    <source>
        <dbReference type="PROSITE" id="PS51792"/>
    </source>
</evidence>
<dbReference type="PROSITE" id="PS51792">
    <property type="entry name" value="YIPPEE"/>
    <property type="match status" value="1"/>
</dbReference>
<comment type="caution">
    <text evidence="6">The sequence shown here is derived from an EMBL/GenBank/DDBJ whole genome shotgun (WGS) entry which is preliminary data.</text>
</comment>
<proteinExistence type="inferred from homology"/>
<feature type="compositionally biased region" description="Low complexity" evidence="4">
    <location>
        <begin position="86"/>
        <end position="108"/>
    </location>
</feature>
<protein>
    <submittedName>
        <fullName evidence="6">Protein yippee-like</fullName>
    </submittedName>
</protein>
<dbReference type="EMBL" id="CAICTM010000547">
    <property type="protein sequence ID" value="CAB9512653.1"/>
    <property type="molecule type" value="Genomic_DNA"/>
</dbReference>
<evidence type="ECO:0000313" key="7">
    <source>
        <dbReference type="Proteomes" id="UP001153069"/>
    </source>
</evidence>
<evidence type="ECO:0000256" key="3">
    <source>
        <dbReference type="ARBA" id="ARBA00022833"/>
    </source>
</evidence>
<dbReference type="OrthoDB" id="6407410at2759"/>
<keyword evidence="3" id="KW-0862">Zinc</keyword>
<feature type="region of interest" description="Disordered" evidence="4">
    <location>
        <begin position="86"/>
        <end position="114"/>
    </location>
</feature>
<sequence>MLARSTAVDSMSSSSQYHSNLRARGRGASPRTGSTSHPVNHDSALYRPPRTLLSSPLITQRHSISTMGGGLKQDALMLGSSSLSLSPGSSLSSACTTTTSTTSSSSSTSKKKKTPIPFVSYHNARRLRAWSLHEQEEDRKLTPHELQLQLHHTPKRRVMSVATASLYVSKARHAMKENDSMVYLEGPQIYSCVHCRTHLTSHDDIVSKSFHGRHGRAFLFDKAVNVTIGKAEDRTLLTGLHSVCDIFCKRCKTMIGWTYARAYEASQKYKENKFIIEKINLYLEEAPRYGLVQVPAGARPDRWRRRRERWGHEQEEQDQQQVYEYCRPKLLLEESSSTATSTASSSTTGK</sequence>
<dbReference type="InterPro" id="IPR034751">
    <property type="entry name" value="Yippee"/>
</dbReference>
<accession>A0A9N8HJE6</accession>
<name>A0A9N8HJE6_9STRA</name>
<organism evidence="6 7">
    <name type="scientific">Seminavis robusta</name>
    <dbReference type="NCBI Taxonomy" id="568900"/>
    <lineage>
        <taxon>Eukaryota</taxon>
        <taxon>Sar</taxon>
        <taxon>Stramenopiles</taxon>
        <taxon>Ochrophyta</taxon>
        <taxon>Bacillariophyta</taxon>
        <taxon>Bacillariophyceae</taxon>
        <taxon>Bacillariophycidae</taxon>
        <taxon>Naviculales</taxon>
        <taxon>Naviculaceae</taxon>
        <taxon>Seminavis</taxon>
    </lineage>
</organism>
<comment type="similarity">
    <text evidence="1">Belongs to the yippee family.</text>
</comment>
<reference evidence="6" key="1">
    <citation type="submission" date="2020-06" db="EMBL/GenBank/DDBJ databases">
        <authorList>
            <consortium name="Plant Systems Biology data submission"/>
        </authorList>
    </citation>
    <scope>NUCLEOTIDE SEQUENCE</scope>
    <source>
        <strain evidence="6">D6</strain>
    </source>
</reference>
<feature type="domain" description="Yippee" evidence="5">
    <location>
        <begin position="188"/>
        <end position="285"/>
    </location>
</feature>
<dbReference type="GO" id="GO:0046872">
    <property type="term" value="F:metal ion binding"/>
    <property type="evidence" value="ECO:0007669"/>
    <property type="project" value="UniProtKB-KW"/>
</dbReference>
<dbReference type="PANTHER" id="PTHR13848">
    <property type="entry name" value="PROTEIN YIPPEE-LIKE CG15309-RELATED"/>
    <property type="match status" value="1"/>
</dbReference>
<keyword evidence="2" id="KW-0479">Metal-binding</keyword>
<dbReference type="Proteomes" id="UP001153069">
    <property type="component" value="Unassembled WGS sequence"/>
</dbReference>
<evidence type="ECO:0000256" key="4">
    <source>
        <dbReference type="SAM" id="MobiDB-lite"/>
    </source>
</evidence>
<keyword evidence="7" id="KW-1185">Reference proteome</keyword>
<dbReference type="InterPro" id="IPR004910">
    <property type="entry name" value="Yippee/Mis18/Cereblon"/>
</dbReference>
<evidence type="ECO:0000313" key="6">
    <source>
        <dbReference type="EMBL" id="CAB9512653.1"/>
    </source>
</evidence>
<feature type="compositionally biased region" description="Polar residues" evidence="4">
    <location>
        <begin position="7"/>
        <end position="19"/>
    </location>
</feature>
<dbReference type="Pfam" id="PF03226">
    <property type="entry name" value="Yippee-Mis18"/>
    <property type="match status" value="1"/>
</dbReference>